<comment type="subunit">
    <text evidence="10">Component of the Sec protein translocase complex. Heterotrimer consisting of SecY, SecE and SecG subunits. The heterotrimers can form oligomers, although 1 heterotrimer is thought to be able to translocate proteins. Interacts with the ribosome. Interacts with SecDF, and other proteins may be involved. Interacts with SecA.</text>
</comment>
<dbReference type="PROSITE" id="PS00756">
    <property type="entry name" value="SECY_2"/>
    <property type="match status" value="1"/>
</dbReference>
<keyword evidence="8 10" id="KW-0472">Membrane</keyword>
<evidence type="ECO:0000256" key="7">
    <source>
        <dbReference type="ARBA" id="ARBA00023010"/>
    </source>
</evidence>
<protein>
    <recommendedName>
        <fullName evidence="9 10">Protein translocase subunit SecY</fullName>
    </recommendedName>
</protein>
<dbReference type="GO" id="GO:0006605">
    <property type="term" value="P:protein targeting"/>
    <property type="evidence" value="ECO:0007669"/>
    <property type="project" value="UniProtKB-UniRule"/>
</dbReference>
<dbReference type="OrthoDB" id="9809248at2"/>
<dbReference type="PIRSF" id="PIRSF004557">
    <property type="entry name" value="SecY"/>
    <property type="match status" value="1"/>
</dbReference>
<reference evidence="14 15" key="2">
    <citation type="submission" date="2016-06" db="EMBL/GenBank/DDBJ databases">
        <title>Pedobacter psychrophilus sp. nov., isolated from Antarctic fragmentary rock.</title>
        <authorList>
            <person name="Svec P."/>
        </authorList>
    </citation>
    <scope>NUCLEOTIDE SEQUENCE [LARGE SCALE GENOMIC DNA]</scope>
    <source>
        <strain evidence="14 15">CCM 8644</strain>
    </source>
</reference>
<feature type="transmembrane region" description="Helical" evidence="10">
    <location>
        <begin position="361"/>
        <end position="382"/>
    </location>
</feature>
<evidence type="ECO:0000256" key="5">
    <source>
        <dbReference type="ARBA" id="ARBA00022927"/>
    </source>
</evidence>
<evidence type="ECO:0000256" key="6">
    <source>
        <dbReference type="ARBA" id="ARBA00022989"/>
    </source>
</evidence>
<dbReference type="RefSeq" id="WP_068820833.1">
    <property type="nucleotide sequence ID" value="NZ_LWHJ01000011.1"/>
</dbReference>
<dbReference type="HAMAP" id="MF_01465">
    <property type="entry name" value="SecY"/>
    <property type="match status" value="1"/>
</dbReference>
<reference evidence="14 15" key="1">
    <citation type="submission" date="2016-04" db="EMBL/GenBank/DDBJ databases">
        <authorList>
            <person name="Evans L.H."/>
            <person name="Alamgir A."/>
            <person name="Owens N."/>
            <person name="Weber N.D."/>
            <person name="Virtaneva K."/>
            <person name="Barbian K."/>
            <person name="Babar A."/>
            <person name="Rosenke K."/>
        </authorList>
    </citation>
    <scope>NUCLEOTIDE SEQUENCE [LARGE SCALE GENOMIC DNA]</scope>
    <source>
        <strain evidence="14 15">CCM 8644</strain>
    </source>
</reference>
<keyword evidence="5 10" id="KW-0653">Protein transport</keyword>
<keyword evidence="3 10" id="KW-0813">Transport</keyword>
<feature type="transmembrane region" description="Helical" evidence="10">
    <location>
        <begin position="264"/>
        <end position="286"/>
    </location>
</feature>
<dbReference type="PANTHER" id="PTHR10906">
    <property type="entry name" value="SECY/SEC61-ALPHA FAMILY MEMBER"/>
    <property type="match status" value="1"/>
</dbReference>
<comment type="subcellular location">
    <subcellularLocation>
        <location evidence="10">Cell membrane</location>
        <topology evidence="10">Multi-pass membrane protein</topology>
    </subcellularLocation>
    <subcellularLocation>
        <location evidence="1 12">Membrane</location>
        <topology evidence="1 12">Multi-pass membrane protein</topology>
    </subcellularLocation>
</comment>
<dbReference type="Gene3D" id="1.10.3370.10">
    <property type="entry name" value="SecY subunit domain"/>
    <property type="match status" value="1"/>
</dbReference>
<dbReference type="EMBL" id="LWHJ01000011">
    <property type="protein sequence ID" value="OAQ41800.1"/>
    <property type="molecule type" value="Genomic_DNA"/>
</dbReference>
<evidence type="ECO:0000256" key="2">
    <source>
        <dbReference type="ARBA" id="ARBA00005751"/>
    </source>
</evidence>
<keyword evidence="15" id="KW-1185">Reference proteome</keyword>
<evidence type="ECO:0000256" key="13">
    <source>
        <dbReference type="RuleBase" id="RU004349"/>
    </source>
</evidence>
<gene>
    <name evidence="10" type="primary">secY</name>
    <name evidence="14" type="ORF">A5893_01400</name>
</gene>
<keyword evidence="4 10" id="KW-0812">Transmembrane</keyword>
<dbReference type="InterPro" id="IPR026593">
    <property type="entry name" value="SecY"/>
</dbReference>
<evidence type="ECO:0000256" key="12">
    <source>
        <dbReference type="RuleBase" id="RU003484"/>
    </source>
</evidence>
<comment type="function">
    <text evidence="10 11">The central subunit of the protein translocation channel SecYEG. Consists of two halves formed by TMs 1-5 and 6-10. These two domains form a lateral gate at the front which open onto the bilayer between TMs 2 and 7, and are clamped together by SecE at the back. The channel is closed by both a pore ring composed of hydrophobic SecY resides and a short helix (helix 2A) on the extracellular side of the membrane which forms a plug. The plug probably moves laterally to allow the channel to open. The ring and the pore may move independently.</text>
</comment>
<organism evidence="14 15">
    <name type="scientific">Pedobacter psychrophilus</name>
    <dbReference type="NCBI Taxonomy" id="1826909"/>
    <lineage>
        <taxon>Bacteria</taxon>
        <taxon>Pseudomonadati</taxon>
        <taxon>Bacteroidota</taxon>
        <taxon>Sphingobacteriia</taxon>
        <taxon>Sphingobacteriales</taxon>
        <taxon>Sphingobacteriaceae</taxon>
        <taxon>Pedobacter</taxon>
    </lineage>
</organism>
<dbReference type="GO" id="GO:0065002">
    <property type="term" value="P:intracellular protein transmembrane transport"/>
    <property type="evidence" value="ECO:0007669"/>
    <property type="project" value="UniProtKB-UniRule"/>
</dbReference>
<evidence type="ECO:0000256" key="3">
    <source>
        <dbReference type="ARBA" id="ARBA00022448"/>
    </source>
</evidence>
<accession>A0A179DM47</accession>
<evidence type="ECO:0000256" key="11">
    <source>
        <dbReference type="RuleBase" id="RU000537"/>
    </source>
</evidence>
<dbReference type="SUPFAM" id="SSF103491">
    <property type="entry name" value="Preprotein translocase SecY subunit"/>
    <property type="match status" value="1"/>
</dbReference>
<dbReference type="STRING" id="1826909.A5893_01400"/>
<name>A0A179DM47_9SPHI</name>
<feature type="transmembrane region" description="Helical" evidence="10">
    <location>
        <begin position="174"/>
        <end position="195"/>
    </location>
</feature>
<dbReference type="GO" id="GO:0043952">
    <property type="term" value="P:protein transport by the Sec complex"/>
    <property type="evidence" value="ECO:0007669"/>
    <property type="project" value="UniProtKB-UniRule"/>
</dbReference>
<feature type="transmembrane region" description="Helical" evidence="10">
    <location>
        <begin position="73"/>
        <end position="98"/>
    </location>
</feature>
<dbReference type="PROSITE" id="PS00755">
    <property type="entry name" value="SECY_1"/>
    <property type="match status" value="1"/>
</dbReference>
<evidence type="ECO:0000256" key="8">
    <source>
        <dbReference type="ARBA" id="ARBA00023136"/>
    </source>
</evidence>
<keyword evidence="6 10" id="KW-1133">Transmembrane helix</keyword>
<feature type="transmembrane region" description="Helical" evidence="10">
    <location>
        <begin position="388"/>
        <end position="408"/>
    </location>
</feature>
<feature type="transmembrane region" description="Helical" evidence="10">
    <location>
        <begin position="21"/>
        <end position="42"/>
    </location>
</feature>
<evidence type="ECO:0000256" key="10">
    <source>
        <dbReference type="HAMAP-Rule" id="MF_01465"/>
    </source>
</evidence>
<keyword evidence="7 10" id="KW-0811">Translocation</keyword>
<feature type="transmembrane region" description="Helical" evidence="10">
    <location>
        <begin position="148"/>
        <end position="167"/>
    </location>
</feature>
<feature type="transmembrane region" description="Helical" evidence="10">
    <location>
        <begin position="118"/>
        <end position="136"/>
    </location>
</feature>
<evidence type="ECO:0000256" key="4">
    <source>
        <dbReference type="ARBA" id="ARBA00022692"/>
    </source>
</evidence>
<comment type="similarity">
    <text evidence="2 10 13">Belongs to the SecY/SEC61-alpha family.</text>
</comment>
<dbReference type="NCBIfam" id="TIGR00967">
    <property type="entry name" value="3a0501s007"/>
    <property type="match status" value="1"/>
</dbReference>
<proteinExistence type="inferred from homology"/>
<dbReference type="GO" id="GO:0005886">
    <property type="term" value="C:plasma membrane"/>
    <property type="evidence" value="ECO:0007669"/>
    <property type="project" value="UniProtKB-SubCell"/>
</dbReference>
<comment type="caution">
    <text evidence="14">The sequence shown here is derived from an EMBL/GenBank/DDBJ whole genome shotgun (WGS) entry which is preliminary data.</text>
</comment>
<evidence type="ECO:0000313" key="14">
    <source>
        <dbReference type="EMBL" id="OAQ41800.1"/>
    </source>
</evidence>
<evidence type="ECO:0000256" key="1">
    <source>
        <dbReference type="ARBA" id="ARBA00004141"/>
    </source>
</evidence>
<dbReference type="AlphaFoldDB" id="A0A179DM47"/>
<feature type="transmembrane region" description="Helical" evidence="10">
    <location>
        <begin position="306"/>
        <end position="326"/>
    </location>
</feature>
<dbReference type="InterPro" id="IPR030659">
    <property type="entry name" value="SecY_CS"/>
</dbReference>
<dbReference type="PRINTS" id="PR00303">
    <property type="entry name" value="SECYTRNLCASE"/>
</dbReference>
<dbReference type="Pfam" id="PF00344">
    <property type="entry name" value="SecY"/>
    <property type="match status" value="1"/>
</dbReference>
<evidence type="ECO:0000313" key="15">
    <source>
        <dbReference type="Proteomes" id="UP000078459"/>
    </source>
</evidence>
<keyword evidence="10" id="KW-1003">Cell membrane</keyword>
<dbReference type="InterPro" id="IPR002208">
    <property type="entry name" value="SecY/SEC61-alpha"/>
</dbReference>
<dbReference type="FunFam" id="1.10.3370.10:FF:000001">
    <property type="entry name" value="Preprotein translocase subunit SecY"/>
    <property type="match status" value="1"/>
</dbReference>
<sequence length="444" mass="48259">MKKLFTTLSNIWKIEELRVRILYTLLILLVYRIGSFIVLPGVDHNSLSSQSAKEGLLGLLNMFAGGSFSRASIFALGVMPYISASIVVQLLGIAVPYFQKMQKEGDSGRKKIDQITRYLTIGITALQAIGYVKSQIAPEARLFGDPLFTISSVFILTAGTMFVMWMGEKITDKGIGNGISILIMVGIIAQLPYGIGAEFISRQNGQGGLIAFFIEFVALFGVVIFTVLVIQGTRKVPVQYAKKIVGNKQYGGVRQYIPLKLNAAGVMPIIFAQAIMFVPSTIGQFFPNAQSSWLASFSDYTSLTYNLTFAILIILFTFFYTAITINPNQMSDDMKKNNGFVPGVKPGITTANYIDGIISRITLPGSVFLAIIAILPSFAIIAGVNSQFAHFFGGTSLLILVAVVLDTLQQVEGHLLMRHYDGLMKTGRIKGRTPAAVAGTGTVI</sequence>
<feature type="transmembrane region" description="Helical" evidence="10">
    <location>
        <begin position="207"/>
        <end position="230"/>
    </location>
</feature>
<dbReference type="Proteomes" id="UP000078459">
    <property type="component" value="Unassembled WGS sequence"/>
</dbReference>
<dbReference type="InterPro" id="IPR023201">
    <property type="entry name" value="SecY_dom_sf"/>
</dbReference>
<evidence type="ECO:0000256" key="9">
    <source>
        <dbReference type="ARBA" id="ARBA00039733"/>
    </source>
</evidence>